<comment type="caution">
    <text evidence="4">The sequence shown here is derived from an EMBL/GenBank/DDBJ whole genome shotgun (WGS) entry which is preliminary data.</text>
</comment>
<dbReference type="PANTHER" id="PTHR11439">
    <property type="entry name" value="GAG-POL-RELATED RETROTRANSPOSON"/>
    <property type="match status" value="1"/>
</dbReference>
<dbReference type="SUPFAM" id="SSF53098">
    <property type="entry name" value="Ribonuclease H-like"/>
    <property type="match status" value="1"/>
</dbReference>
<proteinExistence type="predicted"/>
<dbReference type="Proteomes" id="UP000585474">
    <property type="component" value="Unassembled WGS sequence"/>
</dbReference>
<dbReference type="OrthoDB" id="414945at2759"/>
<feature type="domain" description="Reverse transcriptase Ty1/copia-type" evidence="2">
    <location>
        <begin position="274"/>
        <end position="370"/>
    </location>
</feature>
<reference evidence="4 5" key="1">
    <citation type="submission" date="2019-07" db="EMBL/GenBank/DDBJ databases">
        <title>De Novo Assembly of kiwifruit Actinidia rufa.</title>
        <authorList>
            <person name="Sugita-Konishi S."/>
            <person name="Sato K."/>
            <person name="Mori E."/>
            <person name="Abe Y."/>
            <person name="Kisaki G."/>
            <person name="Hamano K."/>
            <person name="Suezawa K."/>
            <person name="Otani M."/>
            <person name="Fukuda T."/>
            <person name="Manabe T."/>
            <person name="Gomi K."/>
            <person name="Tabuchi M."/>
            <person name="Akimitsu K."/>
            <person name="Kataoka I."/>
        </authorList>
    </citation>
    <scope>NUCLEOTIDE SEQUENCE [LARGE SCALE GENOMIC DNA]</scope>
    <source>
        <strain evidence="5">cv. Fuchu</strain>
    </source>
</reference>
<protein>
    <recommendedName>
        <fullName evidence="6">Reverse transcriptase Ty1/copia-type domain-containing protein</fullName>
    </recommendedName>
</protein>
<sequence>MFHARVPLPLWVEAFSIAVYLINRLPSQTLDGKTPYELLFGKQPDYSMLRTFGCLCFPYLRDYAPNKLSPKSSPCVFLGYSPLHKGFRCFDRKTQRLYVSRHVQFYETIFPYAGNNIQQLPNSTPYITFSDFLESNNNVPPASPNLLSSSPILDSNCLPCSDDLGESFPQTSPVVSPVPSPSPPTLRISTPTTSTNTHSMITRGKVVIFKPKAYHALEISFSSQYFQALFALKEPRGFKSAVKHPEWLSAMDDEIQALKKNDTWDLVPRPRNHNVADSSLFVHHSTAGTVYLLLYVDDMVLTGNNPALIKTLITRLSTEFAMKDLGSLHYFLGVEVQPNFQGLFLSQSKYALDLLQRADMIEAKPITTPFVVGYHLSTEGKLFSDPTLFPARSIMVSNSTAPPLCSKKQSTVSRSSAEAKYRSLAVATAEVAWIVQLLRDLRLQIPSPPKILCDNKSAIFMAVNPVTRPRSKHIAIDYHFVRELIANGSLKVTFVPSHLQLADSFTKGVTKPQFLLFRNKLHVIPFATLSLKGGDKEESSSSSDSFLDLR</sequence>
<dbReference type="EMBL" id="BJWL01000017">
    <property type="protein sequence ID" value="GFZ05453.1"/>
    <property type="molecule type" value="Genomic_DNA"/>
</dbReference>
<evidence type="ECO:0000313" key="5">
    <source>
        <dbReference type="Proteomes" id="UP000585474"/>
    </source>
</evidence>
<dbReference type="InterPro" id="IPR057670">
    <property type="entry name" value="SH3_retrovirus"/>
</dbReference>
<dbReference type="InterPro" id="IPR013103">
    <property type="entry name" value="RVT_2"/>
</dbReference>
<dbReference type="SUPFAM" id="SSF56672">
    <property type="entry name" value="DNA/RNA polymerases"/>
    <property type="match status" value="1"/>
</dbReference>
<dbReference type="PANTHER" id="PTHR11439:SF499">
    <property type="entry name" value="PPC DOMAIN-CONTAINING PROTEIN"/>
    <property type="match status" value="1"/>
</dbReference>
<dbReference type="InterPro" id="IPR043502">
    <property type="entry name" value="DNA/RNA_pol_sf"/>
</dbReference>
<keyword evidence="5" id="KW-1185">Reference proteome</keyword>
<dbReference type="Pfam" id="PF25597">
    <property type="entry name" value="SH3_retrovirus"/>
    <property type="match status" value="1"/>
</dbReference>
<evidence type="ECO:0008006" key="6">
    <source>
        <dbReference type="Google" id="ProtNLM"/>
    </source>
</evidence>
<dbReference type="Pfam" id="PF07727">
    <property type="entry name" value="RVT_2"/>
    <property type="match status" value="1"/>
</dbReference>
<accession>A0A7J0G3U1</accession>
<evidence type="ECO:0000259" key="3">
    <source>
        <dbReference type="Pfam" id="PF25597"/>
    </source>
</evidence>
<dbReference type="InterPro" id="IPR012337">
    <property type="entry name" value="RNaseH-like_sf"/>
</dbReference>
<dbReference type="AlphaFoldDB" id="A0A7J0G3U1"/>
<gene>
    <name evidence="4" type="ORF">Acr_17g0010250</name>
</gene>
<feature type="domain" description="Retroviral polymerase SH3-like" evidence="3">
    <location>
        <begin position="54"/>
        <end position="113"/>
    </location>
</feature>
<feature type="compositionally biased region" description="Polar residues" evidence="1">
    <location>
        <begin position="187"/>
        <end position="196"/>
    </location>
</feature>
<evidence type="ECO:0000256" key="1">
    <source>
        <dbReference type="SAM" id="MobiDB-lite"/>
    </source>
</evidence>
<evidence type="ECO:0000259" key="2">
    <source>
        <dbReference type="Pfam" id="PF07727"/>
    </source>
</evidence>
<evidence type="ECO:0000313" key="4">
    <source>
        <dbReference type="EMBL" id="GFZ05453.1"/>
    </source>
</evidence>
<dbReference type="CDD" id="cd09272">
    <property type="entry name" value="RNase_HI_RT_Ty1"/>
    <property type="match status" value="1"/>
</dbReference>
<organism evidence="4 5">
    <name type="scientific">Actinidia rufa</name>
    <dbReference type="NCBI Taxonomy" id="165716"/>
    <lineage>
        <taxon>Eukaryota</taxon>
        <taxon>Viridiplantae</taxon>
        <taxon>Streptophyta</taxon>
        <taxon>Embryophyta</taxon>
        <taxon>Tracheophyta</taxon>
        <taxon>Spermatophyta</taxon>
        <taxon>Magnoliopsida</taxon>
        <taxon>eudicotyledons</taxon>
        <taxon>Gunneridae</taxon>
        <taxon>Pentapetalae</taxon>
        <taxon>asterids</taxon>
        <taxon>Ericales</taxon>
        <taxon>Actinidiaceae</taxon>
        <taxon>Actinidia</taxon>
    </lineage>
</organism>
<name>A0A7J0G3U1_9ERIC</name>
<feature type="region of interest" description="Disordered" evidence="1">
    <location>
        <begin position="171"/>
        <end position="196"/>
    </location>
</feature>